<dbReference type="PANTHER" id="PTHR47959">
    <property type="entry name" value="ATP-DEPENDENT RNA HELICASE RHLE-RELATED"/>
    <property type="match status" value="1"/>
</dbReference>
<dbReference type="Pfam" id="PF00271">
    <property type="entry name" value="Helicase_C"/>
    <property type="match status" value="1"/>
</dbReference>
<dbReference type="GO" id="GO:0016787">
    <property type="term" value="F:hydrolase activity"/>
    <property type="evidence" value="ECO:0007669"/>
    <property type="project" value="UniProtKB-KW"/>
</dbReference>
<reference evidence="8 9" key="1">
    <citation type="submission" date="2015-01" db="EMBL/GenBank/DDBJ databases">
        <title>Rufibacter sp./DG31D/ whole genome sequencing.</title>
        <authorList>
            <person name="Kim M.K."/>
            <person name="Srinivasan S."/>
            <person name="Lee J.-J."/>
        </authorList>
    </citation>
    <scope>NUCLEOTIDE SEQUENCE [LARGE SCALE GENOMIC DNA]</scope>
    <source>
        <strain evidence="8 9">DG31D</strain>
    </source>
</reference>
<accession>A0A0H4WAN9</accession>
<dbReference type="InterPro" id="IPR014001">
    <property type="entry name" value="Helicase_ATP-bd"/>
</dbReference>
<evidence type="ECO:0000256" key="4">
    <source>
        <dbReference type="ARBA" id="ARBA00022840"/>
    </source>
</evidence>
<dbReference type="PROSITE" id="PS51192">
    <property type="entry name" value="HELICASE_ATP_BIND_1"/>
    <property type="match status" value="1"/>
</dbReference>
<dbReference type="InterPro" id="IPR011545">
    <property type="entry name" value="DEAD/DEAH_box_helicase_dom"/>
</dbReference>
<dbReference type="InterPro" id="IPR044742">
    <property type="entry name" value="DEAD/DEAH_RhlB"/>
</dbReference>
<proteinExistence type="inferred from homology"/>
<evidence type="ECO:0000259" key="7">
    <source>
        <dbReference type="PROSITE" id="PS51194"/>
    </source>
</evidence>
<dbReference type="STRING" id="1379910.TH63_08055"/>
<dbReference type="SMART" id="SM00490">
    <property type="entry name" value="HELICc"/>
    <property type="match status" value="1"/>
</dbReference>
<dbReference type="PATRIC" id="fig|1379910.4.peg.1753"/>
<dbReference type="PANTHER" id="PTHR47959:SF1">
    <property type="entry name" value="ATP-DEPENDENT RNA HELICASE DBPA"/>
    <property type="match status" value="1"/>
</dbReference>
<dbReference type="GO" id="GO:0005829">
    <property type="term" value="C:cytosol"/>
    <property type="evidence" value="ECO:0007669"/>
    <property type="project" value="TreeGrafter"/>
</dbReference>
<keyword evidence="3 8" id="KW-0347">Helicase</keyword>
<evidence type="ECO:0000313" key="8">
    <source>
        <dbReference type="EMBL" id="AKQ47556.1"/>
    </source>
</evidence>
<dbReference type="InterPro" id="IPR005580">
    <property type="entry name" value="DbpA/CsdA_RNA-bd_dom"/>
</dbReference>
<dbReference type="Pfam" id="PF00270">
    <property type="entry name" value="DEAD"/>
    <property type="match status" value="1"/>
</dbReference>
<dbReference type="AlphaFoldDB" id="A0A0H4WAN9"/>
<gene>
    <name evidence="8" type="ORF">TH63_08055</name>
</gene>
<feature type="domain" description="Helicase C-terminal" evidence="7">
    <location>
        <begin position="216"/>
        <end position="363"/>
    </location>
</feature>
<evidence type="ECO:0000256" key="2">
    <source>
        <dbReference type="ARBA" id="ARBA00022801"/>
    </source>
</evidence>
<evidence type="ECO:0000313" key="9">
    <source>
        <dbReference type="Proteomes" id="UP000036458"/>
    </source>
</evidence>
<dbReference type="GO" id="GO:0005524">
    <property type="term" value="F:ATP binding"/>
    <property type="evidence" value="ECO:0007669"/>
    <property type="project" value="UniProtKB-KW"/>
</dbReference>
<dbReference type="InterPro" id="IPR012677">
    <property type="entry name" value="Nucleotide-bd_a/b_plait_sf"/>
</dbReference>
<dbReference type="CDD" id="cd18787">
    <property type="entry name" value="SF2_C_DEAD"/>
    <property type="match status" value="1"/>
</dbReference>
<dbReference type="EMBL" id="CP010777">
    <property type="protein sequence ID" value="AKQ47556.1"/>
    <property type="molecule type" value="Genomic_DNA"/>
</dbReference>
<keyword evidence="9" id="KW-1185">Reference proteome</keyword>
<evidence type="ECO:0000259" key="6">
    <source>
        <dbReference type="PROSITE" id="PS51192"/>
    </source>
</evidence>
<comment type="similarity">
    <text evidence="5">Belongs to the DEAD box helicase family.</text>
</comment>
<protein>
    <submittedName>
        <fullName evidence="8">Helicase</fullName>
    </submittedName>
</protein>
<dbReference type="PROSITE" id="PS51194">
    <property type="entry name" value="HELICASE_CTER"/>
    <property type="match status" value="1"/>
</dbReference>
<evidence type="ECO:0000256" key="1">
    <source>
        <dbReference type="ARBA" id="ARBA00022741"/>
    </source>
</evidence>
<keyword evidence="1" id="KW-0547">Nucleotide-binding</keyword>
<dbReference type="CDD" id="cd00268">
    <property type="entry name" value="DEADc"/>
    <property type="match status" value="1"/>
</dbReference>
<organism evidence="8 9">
    <name type="scientific">Rufibacter radiotolerans</name>
    <dbReference type="NCBI Taxonomy" id="1379910"/>
    <lineage>
        <taxon>Bacteria</taxon>
        <taxon>Pseudomonadati</taxon>
        <taxon>Bacteroidota</taxon>
        <taxon>Cytophagia</taxon>
        <taxon>Cytophagales</taxon>
        <taxon>Hymenobacteraceae</taxon>
        <taxon>Rufibacter</taxon>
    </lineage>
</organism>
<dbReference type="RefSeq" id="WP_048922672.1">
    <property type="nucleotide sequence ID" value="NZ_CP010777.1"/>
</dbReference>
<dbReference type="Gene3D" id="3.30.70.330">
    <property type="match status" value="1"/>
</dbReference>
<dbReference type="Gene3D" id="3.40.50.300">
    <property type="entry name" value="P-loop containing nucleotide triphosphate hydrolases"/>
    <property type="match status" value="2"/>
</dbReference>
<dbReference type="GO" id="GO:0003676">
    <property type="term" value="F:nucleic acid binding"/>
    <property type="evidence" value="ECO:0007669"/>
    <property type="project" value="InterPro"/>
</dbReference>
<dbReference type="Proteomes" id="UP000036458">
    <property type="component" value="Chromosome"/>
</dbReference>
<dbReference type="Pfam" id="PF03880">
    <property type="entry name" value="DbpA"/>
    <property type="match status" value="1"/>
</dbReference>
<dbReference type="OrthoDB" id="974172at2"/>
<keyword evidence="2" id="KW-0378">Hydrolase</keyword>
<dbReference type="GO" id="GO:0003724">
    <property type="term" value="F:RNA helicase activity"/>
    <property type="evidence" value="ECO:0007669"/>
    <property type="project" value="TreeGrafter"/>
</dbReference>
<dbReference type="InterPro" id="IPR027417">
    <property type="entry name" value="P-loop_NTPase"/>
</dbReference>
<evidence type="ECO:0000256" key="5">
    <source>
        <dbReference type="ARBA" id="ARBA00038437"/>
    </source>
</evidence>
<evidence type="ECO:0000256" key="3">
    <source>
        <dbReference type="ARBA" id="ARBA00022806"/>
    </source>
</evidence>
<keyword evidence="4" id="KW-0067">ATP-binding</keyword>
<dbReference type="InterPro" id="IPR001650">
    <property type="entry name" value="Helicase_C-like"/>
</dbReference>
<feature type="domain" description="Helicase ATP-binding" evidence="6">
    <location>
        <begin position="23"/>
        <end position="191"/>
    </location>
</feature>
<dbReference type="SMART" id="SM00487">
    <property type="entry name" value="DEXDc"/>
    <property type="match status" value="1"/>
</dbReference>
<sequence length="434" mass="47942">MEALPKILKNLNIPQLNEVQEAALNVTEQKDFVLLAPTGSGKTLGFLLPLLKRLSTTEAGVQALVLVPTRELALQIEQVLRQMGTGFKVNCCYGGHSTYQEKKNLAHAPAVLIGTPGRVLYHLQNENLDPSFIKTLVLDEFDKSLEMGFQEEMAAILGQLPQVERRFLTSATNLKEMPAFTGIKNPTVLDFLQEESMAPDLQLKVVQIEAGDKLNTLFKLLCAIGPKTTLVFCNLREAVEKVSEYLKEKGMSSSIFHGGLEQPDRERAIMKFRNGTNYLLISTDLAARGLDIPEIEAVVHFQLPDAATFTHRNGRTARMKAQGSSYLLLHPEEKPAYLPTLPKPEKLPAKAQLPAPSPWETLYLSAGKKDKVSKGDIAGLLMQKGGLEKSEVGLIEIQDSASFAAVHRSKINKTVQLLRQEKLKGKKVKVEQAN</sequence>
<dbReference type="SUPFAM" id="SSF52540">
    <property type="entry name" value="P-loop containing nucleoside triphosphate hydrolases"/>
    <property type="match status" value="1"/>
</dbReference>
<dbReference type="InterPro" id="IPR050079">
    <property type="entry name" value="DEAD_box_RNA_helicase"/>
</dbReference>
<dbReference type="KEGG" id="ruf:TH63_08055"/>
<name>A0A0H4WAN9_9BACT</name>